<feature type="transmembrane region" description="Helical" evidence="6">
    <location>
        <begin position="158"/>
        <end position="177"/>
    </location>
</feature>
<feature type="transmembrane region" description="Helical" evidence="6">
    <location>
        <begin position="189"/>
        <end position="211"/>
    </location>
</feature>
<proteinExistence type="inferred from homology"/>
<dbReference type="OrthoDB" id="9786493at2"/>
<name>A0A4V6KF04_HATHI</name>
<keyword evidence="4 6" id="KW-0472">Membrane</keyword>
<evidence type="ECO:0000313" key="7">
    <source>
        <dbReference type="EMBL" id="VTQ93937.1"/>
    </source>
</evidence>
<feature type="transmembrane region" description="Helical" evidence="6">
    <location>
        <begin position="246"/>
        <end position="268"/>
    </location>
</feature>
<dbReference type="KEGG" id="hhw:NCTC503_02216"/>
<evidence type="ECO:0000256" key="2">
    <source>
        <dbReference type="ARBA" id="ARBA00022692"/>
    </source>
</evidence>
<feature type="transmembrane region" description="Helical" evidence="6">
    <location>
        <begin position="31"/>
        <end position="51"/>
    </location>
</feature>
<reference evidence="7 8" key="1">
    <citation type="submission" date="2019-05" db="EMBL/GenBank/DDBJ databases">
        <authorList>
            <consortium name="Pathogen Informatics"/>
        </authorList>
    </citation>
    <scope>NUCLEOTIDE SEQUENCE [LARGE SCALE GENOMIC DNA]</scope>
    <source>
        <strain evidence="7 8">NCTC503</strain>
    </source>
</reference>
<dbReference type="InterPro" id="IPR024002">
    <property type="entry name" value="For/NO2_transpt_CS"/>
</dbReference>
<keyword evidence="2 6" id="KW-0812">Transmembrane</keyword>
<feature type="transmembrane region" description="Helical" evidence="6">
    <location>
        <begin position="105"/>
        <end position="127"/>
    </location>
</feature>
<evidence type="ECO:0000256" key="5">
    <source>
        <dbReference type="ARBA" id="ARBA00049660"/>
    </source>
</evidence>
<gene>
    <name evidence="7" type="primary">focA</name>
    <name evidence="7" type="ORF">NCTC503_02216</name>
</gene>
<evidence type="ECO:0000256" key="1">
    <source>
        <dbReference type="ARBA" id="ARBA00004141"/>
    </source>
</evidence>
<organism evidence="7 8">
    <name type="scientific">Hathewaya histolytica</name>
    <name type="common">Clostridium histolyticum</name>
    <dbReference type="NCBI Taxonomy" id="1498"/>
    <lineage>
        <taxon>Bacteria</taxon>
        <taxon>Bacillati</taxon>
        <taxon>Bacillota</taxon>
        <taxon>Clostridia</taxon>
        <taxon>Eubacteriales</taxon>
        <taxon>Clostridiaceae</taxon>
        <taxon>Hathewaya</taxon>
    </lineage>
</organism>
<dbReference type="PANTHER" id="PTHR30520:SF6">
    <property type="entry name" value="FORMATE_NITRATE FAMILY TRANSPORTER (EUROFUNG)"/>
    <property type="match status" value="1"/>
</dbReference>
<dbReference type="GO" id="GO:0015499">
    <property type="term" value="F:formate transmembrane transporter activity"/>
    <property type="evidence" value="ECO:0007669"/>
    <property type="project" value="TreeGrafter"/>
</dbReference>
<dbReference type="GO" id="GO:0005886">
    <property type="term" value="C:plasma membrane"/>
    <property type="evidence" value="ECO:0007669"/>
    <property type="project" value="TreeGrafter"/>
</dbReference>
<evidence type="ECO:0000313" key="8">
    <source>
        <dbReference type="Proteomes" id="UP000308489"/>
    </source>
</evidence>
<dbReference type="EMBL" id="LR590481">
    <property type="protein sequence ID" value="VTQ93937.1"/>
    <property type="molecule type" value="Genomic_DNA"/>
</dbReference>
<keyword evidence="8" id="KW-1185">Reference proteome</keyword>
<evidence type="ECO:0000256" key="4">
    <source>
        <dbReference type="ARBA" id="ARBA00023136"/>
    </source>
</evidence>
<dbReference type="PANTHER" id="PTHR30520">
    <property type="entry name" value="FORMATE TRANSPORTER-RELATED"/>
    <property type="match status" value="1"/>
</dbReference>
<sequence>MEKLLLTPGEVCDYTIEVGVKKAKGRKLNMFLLGIMAGVFISIGAFSSTVASHSIKNFGVSKLVAGFVFPVGLILVLICGAELFTGNNLLSIAYLEKRITFKDFISNWILVFIGNFVGAILFALLIYHSGAIKANGGMVEAYALKTTYVKESLSIKEALLSGILCNIIVCSSVWGSYASKDITGKVFMAFFPIMAFVISGFEHCVANMYYLSLGHLCKGNLNLTSVSTLSKENLSMINGLNLFKNISIVTLGNIIGGAIFIGITYWFIYKRNK</sequence>
<dbReference type="Gene3D" id="1.20.1080.10">
    <property type="entry name" value="Glycerol uptake facilitator protein"/>
    <property type="match status" value="1"/>
</dbReference>
<dbReference type="RefSeq" id="WP_138210769.1">
    <property type="nucleotide sequence ID" value="NZ_CBCSDB010000005.1"/>
</dbReference>
<keyword evidence="3 6" id="KW-1133">Transmembrane helix</keyword>
<comment type="similarity">
    <text evidence="5">Belongs to the FNT transporter (TC 1.A.16) family.</text>
</comment>
<evidence type="ECO:0000256" key="6">
    <source>
        <dbReference type="SAM" id="Phobius"/>
    </source>
</evidence>
<dbReference type="PROSITE" id="PS01005">
    <property type="entry name" value="FORMATE_NITRITE_TP_1"/>
    <property type="match status" value="1"/>
</dbReference>
<protein>
    <submittedName>
        <fullName evidence="7">Formate/nitrite transporter</fullName>
    </submittedName>
</protein>
<accession>A0A4V6KF04</accession>
<evidence type="ECO:0000256" key="3">
    <source>
        <dbReference type="ARBA" id="ARBA00022989"/>
    </source>
</evidence>
<comment type="subcellular location">
    <subcellularLocation>
        <location evidence="1">Membrane</location>
        <topology evidence="1">Multi-pass membrane protein</topology>
    </subcellularLocation>
</comment>
<dbReference type="AlphaFoldDB" id="A0A4V6KF04"/>
<dbReference type="InterPro" id="IPR023271">
    <property type="entry name" value="Aquaporin-like"/>
</dbReference>
<feature type="transmembrane region" description="Helical" evidence="6">
    <location>
        <begin position="63"/>
        <end position="84"/>
    </location>
</feature>
<dbReference type="Pfam" id="PF01226">
    <property type="entry name" value="Form_Nir_trans"/>
    <property type="match status" value="1"/>
</dbReference>
<dbReference type="Proteomes" id="UP000308489">
    <property type="component" value="Chromosome 1"/>
</dbReference>
<dbReference type="InterPro" id="IPR000292">
    <property type="entry name" value="For/NO2_transpt"/>
</dbReference>